<accession>A0A6N3DIJ5</accession>
<evidence type="ECO:0000256" key="2">
    <source>
        <dbReference type="ARBA" id="ARBA00022679"/>
    </source>
</evidence>
<dbReference type="InterPro" id="IPR002736">
    <property type="entry name" value="CitG"/>
</dbReference>
<dbReference type="Gene3D" id="1.10.4200.10">
    <property type="entry name" value="Triphosphoribosyl-dephospho-CoA protein"/>
    <property type="match status" value="1"/>
</dbReference>
<gene>
    <name evidence="6" type="primary">citG_2</name>
    <name evidence="5" type="synonym">citG</name>
    <name evidence="6" type="ORF">RTLFYP15_01940</name>
</gene>
<dbReference type="RefSeq" id="WP_118113764.1">
    <property type="nucleotide sequence ID" value="NZ_CACRUQ010000015.1"/>
</dbReference>
<dbReference type="EC" id="2.4.2.52" evidence="5"/>
<comment type="catalytic activity">
    <reaction evidence="1 5">
        <text>3'-dephospho-CoA + ATP = 2'-(5''-triphospho-alpha-D-ribosyl)-3'-dephospho-CoA + adenine</text>
        <dbReference type="Rhea" id="RHEA:15117"/>
        <dbReference type="ChEBI" id="CHEBI:16708"/>
        <dbReference type="ChEBI" id="CHEBI:30616"/>
        <dbReference type="ChEBI" id="CHEBI:57328"/>
        <dbReference type="ChEBI" id="CHEBI:61378"/>
        <dbReference type="EC" id="2.4.2.52"/>
    </reaction>
</comment>
<reference evidence="6" key="1">
    <citation type="submission" date="2019-11" db="EMBL/GenBank/DDBJ databases">
        <authorList>
            <person name="Feng L."/>
        </authorList>
    </citation>
    <scope>NUCLEOTIDE SEQUENCE</scope>
    <source>
        <strain evidence="6">RtorquesLFYP15</strain>
    </source>
</reference>
<keyword evidence="2 5" id="KW-0808">Transferase</keyword>
<protein>
    <recommendedName>
        <fullName evidence="5">Probable 2-(5''-triphosphoribosyl)-3'-dephosphocoenzyme-A synthase</fullName>
        <shortName evidence="5">2-(5''-triphosphoribosyl)-3'-dephospho-CoA synthase</shortName>
        <ecNumber evidence="5">2.4.2.52</ecNumber>
    </recommendedName>
</protein>
<keyword evidence="4 5" id="KW-0067">ATP-binding</keyword>
<evidence type="ECO:0000313" key="6">
    <source>
        <dbReference type="EMBL" id="VYU27218.1"/>
    </source>
</evidence>
<name>A0A6N3DIJ5_9FIRM</name>
<dbReference type="GO" id="GO:0046917">
    <property type="term" value="F:triphosphoribosyl-dephospho-CoA synthase activity"/>
    <property type="evidence" value="ECO:0007669"/>
    <property type="project" value="UniProtKB-UniRule"/>
</dbReference>
<dbReference type="PANTHER" id="PTHR30201:SF2">
    <property type="entry name" value="2-(5''-TRIPHOSPHORIBOSYL)-3'-DEPHOSPHOCOENZYME-A SYNTHASE"/>
    <property type="match status" value="1"/>
</dbReference>
<dbReference type="GO" id="GO:0016757">
    <property type="term" value="F:glycosyltransferase activity"/>
    <property type="evidence" value="ECO:0007669"/>
    <property type="project" value="UniProtKB-KW"/>
</dbReference>
<sequence>MRAEKAVQENRIFSMASEIGEFIGNRAYRALLAEVYTTPKPGLVDLFSTGAHKDMDVHTFEKSAYALYPWFVRMAAQGAISNGSLQDLFRDVRSFGVQAERAMYRATGGVNTHKGLIFTLGIYCAAAGRCARENEGVIEWKQLREIQCQMVGKILADELRILMKKKAHSHGEQNLQKYGTSGVRGEAIAGYPSLFQLALPTLRQGVEEGRDWNRVKLQTLLVLMSSTQDSNIISRRGPKELEKVQEEIHAFLKSGGAYREDAVEYLKRLDQKYCVRNVSAGGCADLLAVAIFLHSIVKSPLTEE</sequence>
<keyword evidence="6" id="KW-0328">Glycosyltransferase</keyword>
<dbReference type="GO" id="GO:0051191">
    <property type="term" value="P:prosthetic group biosynthetic process"/>
    <property type="evidence" value="ECO:0007669"/>
    <property type="project" value="TreeGrafter"/>
</dbReference>
<dbReference type="EMBL" id="CACRUQ010000015">
    <property type="protein sequence ID" value="VYU27218.1"/>
    <property type="molecule type" value="Genomic_DNA"/>
</dbReference>
<evidence type="ECO:0000256" key="3">
    <source>
        <dbReference type="ARBA" id="ARBA00022741"/>
    </source>
</evidence>
<keyword evidence="3 5" id="KW-0547">Nucleotide-binding</keyword>
<evidence type="ECO:0000256" key="4">
    <source>
        <dbReference type="ARBA" id="ARBA00022840"/>
    </source>
</evidence>
<evidence type="ECO:0000256" key="5">
    <source>
        <dbReference type="HAMAP-Rule" id="MF_00397"/>
    </source>
</evidence>
<dbReference type="NCBIfam" id="TIGR03125">
    <property type="entry name" value="citrate_citG"/>
    <property type="match status" value="1"/>
</dbReference>
<dbReference type="AlphaFoldDB" id="A0A6N3DIJ5"/>
<dbReference type="HAMAP" id="MF_00397">
    <property type="entry name" value="CitG"/>
    <property type="match status" value="1"/>
</dbReference>
<dbReference type="Pfam" id="PF01874">
    <property type="entry name" value="CitG"/>
    <property type="match status" value="1"/>
</dbReference>
<dbReference type="InterPro" id="IPR017551">
    <property type="entry name" value="TriPribosyl-deP-CoA_syn_CitG"/>
</dbReference>
<dbReference type="GO" id="GO:0005524">
    <property type="term" value="F:ATP binding"/>
    <property type="evidence" value="ECO:0007669"/>
    <property type="project" value="UniProtKB-KW"/>
</dbReference>
<dbReference type="PANTHER" id="PTHR30201">
    <property type="entry name" value="TRIPHOSPHORIBOSYL-DEPHOSPHO-COA SYNTHASE"/>
    <property type="match status" value="1"/>
</dbReference>
<comment type="similarity">
    <text evidence="5">Belongs to the CitG/MdcB family.</text>
</comment>
<proteinExistence type="inferred from homology"/>
<organism evidence="6">
    <name type="scientific">[Ruminococcus] torques</name>
    <dbReference type="NCBI Taxonomy" id="33039"/>
    <lineage>
        <taxon>Bacteria</taxon>
        <taxon>Bacillati</taxon>
        <taxon>Bacillota</taxon>
        <taxon>Clostridia</taxon>
        <taxon>Lachnospirales</taxon>
        <taxon>Lachnospiraceae</taxon>
        <taxon>Mediterraneibacter</taxon>
    </lineage>
</organism>
<evidence type="ECO:0000256" key="1">
    <source>
        <dbReference type="ARBA" id="ARBA00001210"/>
    </source>
</evidence>